<dbReference type="Proteomes" id="UP000201594">
    <property type="component" value="Segment"/>
</dbReference>
<proteinExistence type="predicted"/>
<evidence type="ECO:0000313" key="1">
    <source>
        <dbReference type="EMBL" id="ANZ48976.1"/>
    </source>
</evidence>
<dbReference type="EMBL" id="KX397367">
    <property type="protein sequence ID" value="ANZ48976.1"/>
    <property type="molecule type" value="Genomic_DNA"/>
</dbReference>
<gene>
    <name evidence="1" type="ORF">EARLPHILLIPIV_127</name>
</gene>
<dbReference type="RefSeq" id="YP_009278439.1">
    <property type="nucleotide sequence ID" value="NC_031007.1"/>
</dbReference>
<name>A0A1B2ICI1_9CAUD</name>
<dbReference type="GeneID" id="29061730"/>
<dbReference type="KEGG" id="vg:29061730"/>
<dbReference type="PROSITE" id="PS51257">
    <property type="entry name" value="PROKAR_LIPOPROTEIN"/>
    <property type="match status" value="1"/>
</dbReference>
<sequence length="85" mass="9230">MKTTLLAVSIAVMTLSACDQNKPQAVYQTDESKEERLYLACLDAVKVKVKAGEDNLEDAITSCRTNANVLSSKLVYTHANGKTAH</sequence>
<dbReference type="OrthoDB" id="34870at10239"/>
<accession>A0A1B2ICI1</accession>
<protein>
    <recommendedName>
        <fullName evidence="3">Lipoprotein</fullName>
    </recommendedName>
</protein>
<reference evidence="1 2" key="1">
    <citation type="submission" date="2016-06" db="EMBL/GenBank/DDBJ databases">
        <authorList>
            <person name="Kjaerup R.B."/>
            <person name="Dalgaard T.S."/>
            <person name="Juul-Madsen H.R."/>
        </authorList>
    </citation>
    <scope>NUCLEOTIDE SEQUENCE [LARGE SCALE GENOMIC DNA]</scope>
</reference>
<evidence type="ECO:0000313" key="2">
    <source>
        <dbReference type="Proteomes" id="UP000201594"/>
    </source>
</evidence>
<evidence type="ECO:0008006" key="3">
    <source>
        <dbReference type="Google" id="ProtNLM"/>
    </source>
</evidence>
<organism evidence="1 2">
    <name type="scientific">Erwinia phage vB_EamM_EarlPhillipIV</name>
    <dbReference type="NCBI Taxonomy" id="1883372"/>
    <lineage>
        <taxon>Viruses</taxon>
        <taxon>Duplodnaviria</taxon>
        <taxon>Heunggongvirae</taxon>
        <taxon>Uroviricota</taxon>
        <taxon>Caudoviricetes</taxon>
        <taxon>Chimalliviridae</taxon>
        <taxon>Derbicusvirus</taxon>
        <taxon>Derbicusvirus derbicus</taxon>
    </lineage>
</organism>